<dbReference type="RefSeq" id="WP_012826880.1">
    <property type="nucleotide sequence ID" value="NC_013440.1"/>
</dbReference>
<protein>
    <recommendedName>
        <fullName evidence="4">Gingipain domain-containing protein</fullName>
    </recommendedName>
</protein>
<evidence type="ECO:0000313" key="3">
    <source>
        <dbReference type="Proteomes" id="UP000001880"/>
    </source>
</evidence>
<dbReference type="EMBL" id="CP001804">
    <property type="protein sequence ID" value="ACY14272.1"/>
    <property type="molecule type" value="Genomic_DNA"/>
</dbReference>
<feature type="region of interest" description="Disordered" evidence="1">
    <location>
        <begin position="1"/>
        <end position="26"/>
    </location>
</feature>
<name>D0LXR7_HALO1</name>
<dbReference type="HOGENOM" id="CLU_027410_0_0_7"/>
<evidence type="ECO:0000256" key="1">
    <source>
        <dbReference type="SAM" id="MobiDB-lite"/>
    </source>
</evidence>
<proteinExistence type="predicted"/>
<accession>D0LXR7</accession>
<dbReference type="STRING" id="502025.Hoch_1723"/>
<dbReference type="eggNOG" id="COG4870">
    <property type="taxonomic scope" value="Bacteria"/>
</dbReference>
<dbReference type="AlphaFoldDB" id="D0LXR7"/>
<sequence length="658" mass="71406">MSEITAPSNHPAASGTDHTEGSLPCNGVDGVTGQYLATPSSVEQFAELAVSGRLDEVERLDVQRKLRAQRSADFALAEGLDANQLGDAGWAVVFPFAAAGSEAERAQLALREALSPLLQHRARQVGSSRYREYLGELGYRTGESKQQYLARLGAGPGPVNPDKVPYYLLLVASPEDIPYRIQYQLDVQYAVGRIHFDQMDDYERYARSVVEAETRPPRRRRAAFFAAANQGDRATQLSRAYLAEPLTEICALSGRAAGWEIEHYLGADATRAQLGALYGDAPALLFTASHGVGFPAGHALQRAHQGALLCQDWGGPGSGLAREHYFAGEDIDPGADLRGLITMHFACYGGGTPARDDFGAGARTIAPRDFVAALPQRTLAHPGGGALACVGHIDRAWSSSFLWIDSRAERPSQAHVDVFESTLRGLLGGKRLGYALEYFNTRYAELAADLSARLEDIERYEGERNDRELAQMWCLQNDARNYAVIGDPAVRLGENADPAEHTRPTIELRQDPGEGGRASRQPEPEAPDAGFADASSYGLFSRDKREQPGMLARFADRVAETLGNAIADATTLEVKTYVSRDLQRALAQGGAADESTELRAYTRCALDGDTEVCVPVDGDGSVDQALWQLHVQMVEQAQKHRAALIETALSLIAPRWGE</sequence>
<dbReference type="KEGG" id="hoh:Hoch_1723"/>
<reference evidence="2 3" key="1">
    <citation type="journal article" date="2010" name="Stand. Genomic Sci.">
        <title>Complete genome sequence of Haliangium ochraceum type strain (SMP-2).</title>
        <authorList>
            <consortium name="US DOE Joint Genome Institute (JGI-PGF)"/>
            <person name="Ivanova N."/>
            <person name="Daum C."/>
            <person name="Lang E."/>
            <person name="Abt B."/>
            <person name="Kopitz M."/>
            <person name="Saunders E."/>
            <person name="Lapidus A."/>
            <person name="Lucas S."/>
            <person name="Glavina Del Rio T."/>
            <person name="Nolan M."/>
            <person name="Tice H."/>
            <person name="Copeland A."/>
            <person name="Cheng J.F."/>
            <person name="Chen F."/>
            <person name="Bruce D."/>
            <person name="Goodwin L."/>
            <person name="Pitluck S."/>
            <person name="Mavromatis K."/>
            <person name="Pati A."/>
            <person name="Mikhailova N."/>
            <person name="Chen A."/>
            <person name="Palaniappan K."/>
            <person name="Land M."/>
            <person name="Hauser L."/>
            <person name="Chang Y.J."/>
            <person name="Jeffries C.D."/>
            <person name="Detter J.C."/>
            <person name="Brettin T."/>
            <person name="Rohde M."/>
            <person name="Goker M."/>
            <person name="Bristow J."/>
            <person name="Markowitz V."/>
            <person name="Eisen J.A."/>
            <person name="Hugenholtz P."/>
            <person name="Kyrpides N.C."/>
            <person name="Klenk H.P."/>
        </authorList>
    </citation>
    <scope>NUCLEOTIDE SEQUENCE [LARGE SCALE GENOMIC DNA]</scope>
    <source>
        <strain evidence="3">DSM 14365 / CIP 107738 / JCM 11303 / AJ 13395 / SMP-2</strain>
    </source>
</reference>
<evidence type="ECO:0008006" key="4">
    <source>
        <dbReference type="Google" id="ProtNLM"/>
    </source>
</evidence>
<dbReference type="Proteomes" id="UP000001880">
    <property type="component" value="Chromosome"/>
</dbReference>
<feature type="region of interest" description="Disordered" evidence="1">
    <location>
        <begin position="493"/>
        <end position="534"/>
    </location>
</feature>
<feature type="compositionally biased region" description="Basic and acidic residues" evidence="1">
    <location>
        <begin position="498"/>
        <end position="514"/>
    </location>
</feature>
<gene>
    <name evidence="2" type="ordered locus">Hoch_1723</name>
</gene>
<keyword evidence="3" id="KW-1185">Reference proteome</keyword>
<organism evidence="2 3">
    <name type="scientific">Haliangium ochraceum (strain DSM 14365 / JCM 11303 / SMP-2)</name>
    <dbReference type="NCBI Taxonomy" id="502025"/>
    <lineage>
        <taxon>Bacteria</taxon>
        <taxon>Pseudomonadati</taxon>
        <taxon>Myxococcota</taxon>
        <taxon>Polyangia</taxon>
        <taxon>Haliangiales</taxon>
        <taxon>Kofleriaceae</taxon>
        <taxon>Haliangium</taxon>
    </lineage>
</organism>
<evidence type="ECO:0000313" key="2">
    <source>
        <dbReference type="EMBL" id="ACY14272.1"/>
    </source>
</evidence>